<proteinExistence type="predicted"/>
<dbReference type="Proteomes" id="UP000319103">
    <property type="component" value="Unassembled WGS sequence"/>
</dbReference>
<dbReference type="OrthoDB" id="3870696at2"/>
<gene>
    <name evidence="1" type="ORF">E6W39_03515</name>
</gene>
<dbReference type="EMBL" id="VIGB01000003">
    <property type="protein sequence ID" value="TQF01484.1"/>
    <property type="molecule type" value="Genomic_DNA"/>
</dbReference>
<protein>
    <submittedName>
        <fullName evidence="1">Uncharacterized protein</fullName>
    </submittedName>
</protein>
<accession>A0A540VZF7</accession>
<comment type="caution">
    <text evidence="1">The sequence shown here is derived from an EMBL/GenBank/DDBJ whole genome shotgun (WGS) entry which is preliminary data.</text>
</comment>
<name>A0A540VZF7_9ACTN</name>
<evidence type="ECO:0000313" key="1">
    <source>
        <dbReference type="EMBL" id="TQF01484.1"/>
    </source>
</evidence>
<reference evidence="1 2" key="1">
    <citation type="submission" date="2019-06" db="EMBL/GenBank/DDBJ databases">
        <title>Description of Kitasatospora acidophila sp. nov. isolated from pine grove soil, and reclassification of Streptomyces novaecaesareae to Kitasatospora novaeceasareae comb. nov.</title>
        <authorList>
            <person name="Kim M.J."/>
        </authorList>
    </citation>
    <scope>NUCLEOTIDE SEQUENCE [LARGE SCALE GENOMIC DNA]</scope>
    <source>
        <strain evidence="1 2">MMS16-CNU292</strain>
    </source>
</reference>
<dbReference type="AlphaFoldDB" id="A0A540VZF7"/>
<keyword evidence="2" id="KW-1185">Reference proteome</keyword>
<organism evidence="1 2">
    <name type="scientific">Kitasatospora acidiphila</name>
    <dbReference type="NCBI Taxonomy" id="2567942"/>
    <lineage>
        <taxon>Bacteria</taxon>
        <taxon>Bacillati</taxon>
        <taxon>Actinomycetota</taxon>
        <taxon>Actinomycetes</taxon>
        <taxon>Kitasatosporales</taxon>
        <taxon>Streptomycetaceae</taxon>
        <taxon>Kitasatospora</taxon>
    </lineage>
</organism>
<evidence type="ECO:0000313" key="2">
    <source>
        <dbReference type="Proteomes" id="UP000319103"/>
    </source>
</evidence>
<dbReference type="RefSeq" id="WP_141632214.1">
    <property type="nucleotide sequence ID" value="NZ_VIGB01000003.1"/>
</dbReference>
<sequence>MDPLAVDGLISAAGTTLVNAMATDAWHQVKDSAVALWHCVHPTQEAAVAEELSDVRAELLAAREAGDERLETVLADDWQRKLRRLLNRYPSLVPELQRILDEEWRPLLNEPRPSASHTTVIQRAEASDHSTIVQAAGNVKWSSRDAAS</sequence>